<dbReference type="PANTHER" id="PTHR15160">
    <property type="entry name" value="VON HIPPEL-LINDAU PROTEIN"/>
    <property type="match status" value="1"/>
</dbReference>
<reference evidence="4" key="1">
    <citation type="submission" date="2015-12" db="EMBL/GenBank/DDBJ databases">
        <title>Update maize B73 reference genome by single molecule sequencing technologies.</title>
        <authorList>
            <consortium name="Maize Genome Sequencing Project"/>
            <person name="Ware D."/>
        </authorList>
    </citation>
    <scope>NUCLEOTIDE SEQUENCE</scope>
    <source>
        <tissue evidence="4">Seedling</tissue>
    </source>
</reference>
<protein>
    <submittedName>
        <fullName evidence="4">Putative wound responsive protein</fullName>
    </submittedName>
</protein>
<evidence type="ECO:0000256" key="1">
    <source>
        <dbReference type="ARBA" id="ARBA00009095"/>
    </source>
</evidence>
<sequence>MIIFSATLSGYYRDRYFYWLHFCHVVRLMAMEGPVLCRPAMQAKSPAAALVNNSLTRFGQLGTISKYRNVSRFISPISQPSTKNIGPCCSFSSSSDGNGYMAGNFSDSDEDYVNSTVLEAGNSSHKVARPTIYQVVKEMIDKMGYEVKLVRVNKRIQEAYCAELCLTKIDDSTDSITFDLRPSDAINIAVRCKVPVQVHRSLAYSDGIRPVEPARMAVAAGLSDGLLFTELDRPDGQASVEAQEFGLVKNMLIAAVEERYKDAASWKDKLMRLRSKRKNWA</sequence>
<dbReference type="ExpressionAtlas" id="A0A1D6PZI4">
    <property type="expression patterns" value="baseline and differential"/>
</dbReference>
<dbReference type="Gene3D" id="3.10.690.10">
    <property type="entry name" value="Bifunctional nuclease domain"/>
    <property type="match status" value="1"/>
</dbReference>
<dbReference type="EMBL" id="CM000780">
    <property type="protein sequence ID" value="AQK51835.1"/>
    <property type="molecule type" value="Genomic_DNA"/>
</dbReference>
<dbReference type="InterPro" id="IPR036104">
    <property type="entry name" value="BFN_sf"/>
</dbReference>
<evidence type="ECO:0000313" key="4">
    <source>
        <dbReference type="EMBL" id="AQK51835.1"/>
    </source>
</evidence>
<dbReference type="InterPro" id="IPR003729">
    <property type="entry name" value="Bi_nuclease_dom"/>
</dbReference>
<proteinExistence type="inferred from homology"/>
<evidence type="ECO:0000256" key="2">
    <source>
        <dbReference type="ARBA" id="ARBA00022722"/>
    </source>
</evidence>
<dbReference type="SUPFAM" id="SSF103256">
    <property type="entry name" value="Hypothetical protein TM0160"/>
    <property type="match status" value="1"/>
</dbReference>
<dbReference type="GO" id="GO:0004518">
    <property type="term" value="F:nuclease activity"/>
    <property type="evidence" value="ECO:0007669"/>
    <property type="project" value="UniProtKB-UniRule"/>
</dbReference>
<organism evidence="4">
    <name type="scientific">Zea mays</name>
    <name type="common">Maize</name>
    <dbReference type="NCBI Taxonomy" id="4577"/>
    <lineage>
        <taxon>Eukaryota</taxon>
        <taxon>Viridiplantae</taxon>
        <taxon>Streptophyta</taxon>
        <taxon>Embryophyta</taxon>
        <taxon>Tracheophyta</taxon>
        <taxon>Spermatophyta</taxon>
        <taxon>Magnoliopsida</taxon>
        <taxon>Liliopsida</taxon>
        <taxon>Poales</taxon>
        <taxon>Poaceae</taxon>
        <taxon>PACMAD clade</taxon>
        <taxon>Panicoideae</taxon>
        <taxon>Andropogonodae</taxon>
        <taxon>Andropogoneae</taxon>
        <taxon>Tripsacinae</taxon>
        <taxon>Zea</taxon>
    </lineage>
</organism>
<evidence type="ECO:0000256" key="3">
    <source>
        <dbReference type="ARBA" id="ARBA00025428"/>
    </source>
</evidence>
<dbReference type="AlphaFoldDB" id="A0A1D6PZI4"/>
<dbReference type="PANTHER" id="PTHR15160:SF3">
    <property type="entry name" value="BIFUNCTIONAL NUCLEASE 1"/>
    <property type="match status" value="1"/>
</dbReference>
<keyword evidence="2" id="KW-0540">Nuclease</keyword>
<dbReference type="PROSITE" id="PS51658">
    <property type="entry name" value="BFN"/>
    <property type="match status" value="1"/>
</dbReference>
<gene>
    <name evidence="4" type="ORF">ZEAMMB73_Zm00001d050043</name>
</gene>
<accession>A0A1D6PZI4</accession>
<comment type="similarity">
    <text evidence="1">Belongs to the bifunctional nuclease family.</text>
</comment>
<keyword evidence="2" id="KW-0378">Hydrolase</keyword>
<comment type="function">
    <text evidence="3">Bifunctional nuclease with both RNase and DNase activities. Involved in basal defense response. Participates in abscisic acid-derived callose deposition following infection by a necrotrophic pathogen.</text>
</comment>
<dbReference type="Pfam" id="PF02577">
    <property type="entry name" value="BFN_dom"/>
    <property type="match status" value="1"/>
</dbReference>
<name>A0A1D6PZI4_MAIZE</name>